<keyword evidence="1" id="KW-0479">Metal-binding</keyword>
<dbReference type="PRINTS" id="PR00092">
    <property type="entry name" value="TYROSINASE"/>
</dbReference>
<name>A0A074RXE5_9AGAM</name>
<feature type="transmembrane region" description="Helical" evidence="4">
    <location>
        <begin position="222"/>
        <end position="239"/>
    </location>
</feature>
<dbReference type="EMBL" id="AZST01000383">
    <property type="protein sequence ID" value="KEP49278.1"/>
    <property type="molecule type" value="Genomic_DNA"/>
</dbReference>
<dbReference type="InterPro" id="IPR050316">
    <property type="entry name" value="Tyrosinase/Hemocyanin"/>
</dbReference>
<dbReference type="Gene3D" id="1.10.1280.10">
    <property type="entry name" value="Di-copper center containing domain from catechol oxidase"/>
    <property type="match status" value="1"/>
</dbReference>
<dbReference type="InterPro" id="IPR045339">
    <property type="entry name" value="DUF6534"/>
</dbReference>
<evidence type="ECO:0000313" key="6">
    <source>
        <dbReference type="EMBL" id="KEP49278.1"/>
    </source>
</evidence>
<feature type="compositionally biased region" description="Low complexity" evidence="3">
    <location>
        <begin position="247"/>
        <end position="257"/>
    </location>
</feature>
<gene>
    <name evidence="6" type="ORF">V565_103980</name>
</gene>
<dbReference type="InterPro" id="IPR008922">
    <property type="entry name" value="Di-copper_centre_dom_sf"/>
</dbReference>
<dbReference type="PANTHER" id="PTHR11474">
    <property type="entry name" value="TYROSINASE FAMILY MEMBER"/>
    <property type="match status" value="1"/>
</dbReference>
<feature type="transmembrane region" description="Helical" evidence="4">
    <location>
        <begin position="185"/>
        <end position="210"/>
    </location>
</feature>
<feature type="domain" description="Tyrosinase copper-binding" evidence="5">
    <location>
        <begin position="597"/>
        <end position="608"/>
    </location>
</feature>
<evidence type="ECO:0000256" key="1">
    <source>
        <dbReference type="ARBA" id="ARBA00022723"/>
    </source>
</evidence>
<dbReference type="AlphaFoldDB" id="A0A074RXE5"/>
<feature type="transmembrane region" description="Helical" evidence="4">
    <location>
        <begin position="39"/>
        <end position="60"/>
    </location>
</feature>
<dbReference type="GO" id="GO:0016491">
    <property type="term" value="F:oxidoreductase activity"/>
    <property type="evidence" value="ECO:0007669"/>
    <property type="project" value="InterPro"/>
</dbReference>
<evidence type="ECO:0000256" key="3">
    <source>
        <dbReference type="SAM" id="MobiDB-lite"/>
    </source>
</evidence>
<dbReference type="InterPro" id="IPR002227">
    <property type="entry name" value="Tyrosinase_Cu-bd"/>
</dbReference>
<dbReference type="Proteomes" id="UP000027456">
    <property type="component" value="Unassembled WGS sequence"/>
</dbReference>
<evidence type="ECO:0000256" key="4">
    <source>
        <dbReference type="SAM" id="Phobius"/>
    </source>
</evidence>
<dbReference type="Pfam" id="PF20152">
    <property type="entry name" value="DUF6534"/>
    <property type="match status" value="1"/>
</dbReference>
<keyword evidence="2" id="KW-0186">Copper</keyword>
<feature type="transmembrane region" description="Helical" evidence="4">
    <location>
        <begin position="140"/>
        <end position="173"/>
    </location>
</feature>
<evidence type="ECO:0000259" key="5">
    <source>
        <dbReference type="PROSITE" id="PS00498"/>
    </source>
</evidence>
<evidence type="ECO:0000313" key="7">
    <source>
        <dbReference type="Proteomes" id="UP000027456"/>
    </source>
</evidence>
<feature type="region of interest" description="Disordered" evidence="3">
    <location>
        <begin position="247"/>
        <end position="284"/>
    </location>
</feature>
<keyword evidence="7" id="KW-1185">Reference proteome</keyword>
<reference evidence="6 7" key="1">
    <citation type="submission" date="2013-12" db="EMBL/GenBank/DDBJ databases">
        <authorList>
            <person name="Cubeta M."/>
            <person name="Pakala S."/>
            <person name="Fedorova N."/>
            <person name="Thomas E."/>
            <person name="Dean R."/>
            <person name="Jabaji S."/>
            <person name="Neate S."/>
            <person name="Toda T."/>
            <person name="Tavantzis S."/>
            <person name="Vilgalys R."/>
            <person name="Bharathan N."/>
            <person name="Pakala S."/>
            <person name="Losada L.S."/>
            <person name="Zafar N."/>
            <person name="Nierman W."/>
        </authorList>
    </citation>
    <scope>NUCLEOTIDE SEQUENCE [LARGE SCALE GENOMIC DNA]</scope>
    <source>
        <strain evidence="6 7">123E</strain>
    </source>
</reference>
<evidence type="ECO:0000256" key="2">
    <source>
        <dbReference type="ARBA" id="ARBA00023008"/>
    </source>
</evidence>
<dbReference type="STRING" id="1423351.A0A074RXE5"/>
<dbReference type="Pfam" id="PF00264">
    <property type="entry name" value="Tyrosinase"/>
    <property type="match status" value="1"/>
</dbReference>
<proteinExistence type="predicted"/>
<feature type="compositionally biased region" description="Low complexity" evidence="3">
    <location>
        <begin position="335"/>
        <end position="351"/>
    </location>
</feature>
<dbReference type="SUPFAM" id="SSF48056">
    <property type="entry name" value="Di-copper centre-containing domain"/>
    <property type="match status" value="1"/>
</dbReference>
<dbReference type="PROSITE" id="PS00498">
    <property type="entry name" value="TYROSINASE_2"/>
    <property type="match status" value="1"/>
</dbReference>
<organism evidence="6 7">
    <name type="scientific">Rhizoctonia solani 123E</name>
    <dbReference type="NCBI Taxonomy" id="1423351"/>
    <lineage>
        <taxon>Eukaryota</taxon>
        <taxon>Fungi</taxon>
        <taxon>Dikarya</taxon>
        <taxon>Basidiomycota</taxon>
        <taxon>Agaricomycotina</taxon>
        <taxon>Agaricomycetes</taxon>
        <taxon>Cantharellales</taxon>
        <taxon>Ceratobasidiaceae</taxon>
        <taxon>Rhizoctonia</taxon>
    </lineage>
</organism>
<accession>A0A074RXE5</accession>
<dbReference type="GO" id="GO:0046872">
    <property type="term" value="F:metal ion binding"/>
    <property type="evidence" value="ECO:0007669"/>
    <property type="project" value="UniProtKB-KW"/>
</dbReference>
<keyword evidence="4" id="KW-0812">Transmembrane</keyword>
<keyword evidence="4" id="KW-1133">Transmembrane helix</keyword>
<feature type="transmembrane region" description="Helical" evidence="4">
    <location>
        <begin position="6"/>
        <end position="27"/>
    </location>
</feature>
<keyword evidence="4" id="KW-0472">Membrane</keyword>
<dbReference type="OrthoDB" id="6132182at2759"/>
<dbReference type="HOGENOM" id="CLU_404976_0_0_1"/>
<sequence>MLGPWLLASTFCLMMEGVLLCQAFNYATGFPNDRLMIRLLVAISVLFCSFKAGHMIYISWDLFIPHFGDYLSASVQSASIKVTGLESSIIGAMIQAFFIHRTFVLSRNWVFLFLTVSSLLLGLAGALILTILVFTPKLLIVRLVLLNAAANMMVSCVVICDVFITAFTCWYLLRAKTGFSATNNLITRLLYTAIQSALPPTICAILNLYWNSRAATATWVNFFNSLMPFFYACSMVFTLNSRASVSRAGTSGSSTGGNAYEMRPGSRHPTGTATREHETTRPEVYISRQTHVDASSTSHNGITFDAKDSNVYSADQVSVHKVVALHADDRDDDSSAAPSADSELSSAQSSSCRNPEVRREWRTFSKKEKAAYISAVNCLAKRPHSKFLKASYPRSDLPAINTDSSFYDDMTYIHMDLTNQIHYTGFFLPWHRWYTHQHVTQLRKQCGFKGVMPYWDWSKDTASFNTSAMWDADATSGLGGFGDPDNDYYINNGGFKDMEVTYPIKRKIRRQYTPYPYLTWWWVPRPEEAAVVGMEQSFVDAAINGYEGDFIGFQNATEKAQAFHANVHMIMGGDLAGTCPTAAGSTCQGGSTWTPSDPMFFLHHANIDRIWWLWQRKSPKNFYAFKGGSNMTYTDPAFPNGYPPWLSITDKMPTDGLFSQPTILSTMNTLSSDYCYVYA</sequence>
<feature type="transmembrane region" description="Helical" evidence="4">
    <location>
        <begin position="111"/>
        <end position="134"/>
    </location>
</feature>
<feature type="region of interest" description="Disordered" evidence="3">
    <location>
        <begin position="328"/>
        <end position="358"/>
    </location>
</feature>
<dbReference type="PANTHER" id="PTHR11474:SF126">
    <property type="entry name" value="TYROSINASE-LIKE PROTEIN TYR-1-RELATED"/>
    <property type="match status" value="1"/>
</dbReference>
<protein>
    <submittedName>
        <fullName evidence="6">Tyrosinase tyrosinase: common central domain protein</fullName>
    </submittedName>
</protein>
<comment type="caution">
    <text evidence="6">The sequence shown here is derived from an EMBL/GenBank/DDBJ whole genome shotgun (WGS) entry which is preliminary data.</text>
</comment>